<gene>
    <name evidence="6" type="ORF">HHX25_18780</name>
</gene>
<keyword evidence="3" id="KW-0456">Lyase</keyword>
<evidence type="ECO:0000259" key="5">
    <source>
        <dbReference type="Pfam" id="PF12588"/>
    </source>
</evidence>
<keyword evidence="7" id="KW-1185">Reference proteome</keyword>
<sequence length="457" mass="51105">MKTSDLVKLDNPKHFEQTSLQYQRRFGVIAGYLPKDIIHIGKWLSDLVEHSYKEKETAGANYTLAPSILEMKAMLTHNKELESQVNKMIEEGLLIHKKYEPDVKYGIKSLDDLFVAMNYILHNAPKFQPEVSHSAFPMSGLFVYMMATPSGWIVFKNQAFNDSLRNILQAWCDFLDSPETLSVVTTQPDGWLSPASVIANNLNEFVTEETKIKDPVHWGFKSFNDYFHRQIILLCRPLDGPDNDAVIVSANDGTIYRVARNVKLSDNFETKSQNYSLKNMLGGSPYTDMFKGGDVLQTFLSGHDYHRWRAPITGEIVEARVINGYMFSELPVEGWDPTAGTYSQGYEANVNTRGLIIIKHDDPKIGLVAVMPIGITEISSIKIEVGVGDHVKKGEELGTFSYGGSSLCLIFQKGAIKQFTVVNPAPDVNSNNGPYVRVRAQVAIANTSSKINTHLTT</sequence>
<dbReference type="PANTHER" id="PTHR10067">
    <property type="entry name" value="PHOSPHATIDYLSERINE DECARBOXYLASE"/>
    <property type="match status" value="1"/>
</dbReference>
<reference evidence="6 7" key="1">
    <citation type="submission" date="2020-04" db="EMBL/GenBank/DDBJ databases">
        <title>A Flavivirga sp. nov.</title>
        <authorList>
            <person name="Sun X."/>
        </authorList>
    </citation>
    <scope>NUCLEOTIDE SEQUENCE [LARGE SCALE GENOMIC DNA]</scope>
    <source>
        <strain evidence="6 7">Y03</strain>
    </source>
</reference>
<dbReference type="Proteomes" id="UP000746690">
    <property type="component" value="Unassembled WGS sequence"/>
</dbReference>
<keyword evidence="2" id="KW-0865">Zymogen</keyword>
<dbReference type="InterPro" id="IPR022237">
    <property type="entry name" value="PsiD-like"/>
</dbReference>
<keyword evidence="1" id="KW-0210">Decarboxylase</keyword>
<evidence type="ECO:0000313" key="6">
    <source>
        <dbReference type="EMBL" id="NMH89559.1"/>
    </source>
</evidence>
<keyword evidence="4" id="KW-0670">Pyruvate</keyword>
<evidence type="ECO:0000256" key="2">
    <source>
        <dbReference type="ARBA" id="ARBA00023145"/>
    </source>
</evidence>
<dbReference type="EMBL" id="JABBHF010000013">
    <property type="protein sequence ID" value="NMH89559.1"/>
    <property type="molecule type" value="Genomic_DNA"/>
</dbReference>
<dbReference type="Pfam" id="PF12588">
    <property type="entry name" value="PSDC"/>
    <property type="match status" value="1"/>
</dbReference>
<evidence type="ECO:0000256" key="3">
    <source>
        <dbReference type="ARBA" id="ARBA00023239"/>
    </source>
</evidence>
<feature type="domain" description="L-tryptophan decarboxylase PsiD-like" evidence="5">
    <location>
        <begin position="66"/>
        <end position="196"/>
    </location>
</feature>
<name>A0ABX1S469_9FLAO</name>
<dbReference type="PANTHER" id="PTHR10067:SF9">
    <property type="entry name" value="PHOSPHATIDYLSERINE DECARBOXYLASE FAMILY PROTEIN (AFU_ORTHOLOGUE AFUA_7G01730)"/>
    <property type="match status" value="1"/>
</dbReference>
<proteinExistence type="predicted"/>
<evidence type="ECO:0000313" key="7">
    <source>
        <dbReference type="Proteomes" id="UP000746690"/>
    </source>
</evidence>
<dbReference type="RefSeq" id="WP_169676641.1">
    <property type="nucleotide sequence ID" value="NZ_JABBHF010000013.1"/>
</dbReference>
<evidence type="ECO:0000256" key="4">
    <source>
        <dbReference type="ARBA" id="ARBA00023317"/>
    </source>
</evidence>
<protein>
    <submittedName>
        <fullName evidence="6">Phosphatidylserine decarboxylase</fullName>
    </submittedName>
</protein>
<accession>A0ABX1S469</accession>
<dbReference type="InterPro" id="IPR003817">
    <property type="entry name" value="PS_Dcarbxylase"/>
</dbReference>
<evidence type="ECO:0000256" key="1">
    <source>
        <dbReference type="ARBA" id="ARBA00022793"/>
    </source>
</evidence>
<comment type="caution">
    <text evidence="6">The sequence shown here is derived from an EMBL/GenBank/DDBJ whole genome shotgun (WGS) entry which is preliminary data.</text>
</comment>
<dbReference type="Pfam" id="PF02666">
    <property type="entry name" value="PS_Dcarbxylase"/>
    <property type="match status" value="1"/>
</dbReference>
<organism evidence="6 7">
    <name type="scientific">Flavivirga algicola</name>
    <dbReference type="NCBI Taxonomy" id="2729136"/>
    <lineage>
        <taxon>Bacteria</taxon>
        <taxon>Pseudomonadati</taxon>
        <taxon>Bacteroidota</taxon>
        <taxon>Flavobacteriia</taxon>
        <taxon>Flavobacteriales</taxon>
        <taxon>Flavobacteriaceae</taxon>
        <taxon>Flavivirga</taxon>
    </lineage>
</organism>